<comment type="pathway">
    <text evidence="10">Lipid metabolism; phospholipid metabolism.</text>
</comment>
<dbReference type="GO" id="GO:0043811">
    <property type="term" value="F:phosphate:acyl-[acyl carrier protein] acyltransferase activity"/>
    <property type="evidence" value="ECO:0007669"/>
    <property type="project" value="UniProtKB-UniRule"/>
</dbReference>
<dbReference type="Proteomes" id="UP000218676">
    <property type="component" value="Chromosome 1"/>
</dbReference>
<evidence type="ECO:0000256" key="2">
    <source>
        <dbReference type="ARBA" id="ARBA00022490"/>
    </source>
</evidence>
<evidence type="ECO:0000256" key="9">
    <source>
        <dbReference type="ARBA" id="ARBA00046608"/>
    </source>
</evidence>
<dbReference type="GO" id="GO:0005737">
    <property type="term" value="C:cytoplasm"/>
    <property type="evidence" value="ECO:0007669"/>
    <property type="project" value="UniProtKB-SubCell"/>
</dbReference>
<dbReference type="GeneID" id="93398234"/>
<evidence type="ECO:0000256" key="3">
    <source>
        <dbReference type="ARBA" id="ARBA00022516"/>
    </source>
</evidence>
<evidence type="ECO:0000313" key="11">
    <source>
        <dbReference type="EMBL" id="BAX53588.1"/>
    </source>
</evidence>
<dbReference type="AlphaFoldDB" id="A0A1V1V443"/>
<dbReference type="UniPathway" id="UPA00085"/>
<dbReference type="Pfam" id="PF02504">
    <property type="entry name" value="FA_synthesis"/>
    <property type="match status" value="1"/>
</dbReference>
<sequence>MGLTVALDAMGGDFGPQVTVPAVVQALLHFPELKVTLFGDQSAITTQLTLLNQLNHPRITIVHSNSAIANDARPSQALRRSHGSSMRMALEAVSEGNADACVSAGNTGALMALSRYILKQLPGIDRPALVSAIPTAAATKTWILDLGANVSCDSDTLFQFAVMGAVLAEQWLSGKPRVALLNIGEEEIKGNDLVKRCAEMLSQCDDIDYIGYIEGDKLYSGLADVIVCDGFVGNVSLKTSEGVAHLFIDRIRQAVGTSKFKQILAKWLFSDLFDSLKQLNPDQYNGASLLGLRGIVVKSHGSADITAFTNAISEAVYEVERQIPTKISNRLEEVLLERHY</sequence>
<evidence type="ECO:0000256" key="6">
    <source>
        <dbReference type="ARBA" id="ARBA00023209"/>
    </source>
</evidence>
<comment type="catalytic activity">
    <reaction evidence="1 10">
        <text>a fatty acyl-[ACP] + phosphate = an acyl phosphate + holo-[ACP]</text>
        <dbReference type="Rhea" id="RHEA:42292"/>
        <dbReference type="Rhea" id="RHEA-COMP:9685"/>
        <dbReference type="Rhea" id="RHEA-COMP:14125"/>
        <dbReference type="ChEBI" id="CHEBI:43474"/>
        <dbReference type="ChEBI" id="CHEBI:59918"/>
        <dbReference type="ChEBI" id="CHEBI:64479"/>
        <dbReference type="ChEBI" id="CHEBI:138651"/>
        <dbReference type="EC" id="2.3.1.274"/>
    </reaction>
</comment>
<evidence type="ECO:0000256" key="1">
    <source>
        <dbReference type="ARBA" id="ARBA00001232"/>
    </source>
</evidence>
<dbReference type="PANTHER" id="PTHR30100">
    <property type="entry name" value="FATTY ACID/PHOSPHOLIPID SYNTHESIS PROTEIN PLSX"/>
    <property type="match status" value="1"/>
</dbReference>
<keyword evidence="6 10" id="KW-0594">Phospholipid biosynthesis</keyword>
<keyword evidence="2 10" id="KW-0963">Cytoplasm</keyword>
<dbReference type="NCBIfam" id="TIGR00182">
    <property type="entry name" value="plsX"/>
    <property type="match status" value="1"/>
</dbReference>
<dbReference type="EMBL" id="CP061854">
    <property type="protein sequence ID" value="QOD57358.1"/>
    <property type="molecule type" value="Genomic_DNA"/>
</dbReference>
<dbReference type="InterPro" id="IPR012281">
    <property type="entry name" value="Phospholipid_synth_PlsX-like"/>
</dbReference>
<comment type="subunit">
    <text evidence="9 10">Homodimer. Probably interacts with PlsY.</text>
</comment>
<dbReference type="SUPFAM" id="SSF53659">
    <property type="entry name" value="Isocitrate/Isopropylmalate dehydrogenase-like"/>
    <property type="match status" value="1"/>
</dbReference>
<keyword evidence="7 10" id="KW-1208">Phospholipid metabolism</keyword>
<dbReference type="HAMAP" id="MF_00019">
    <property type="entry name" value="PlsX"/>
    <property type="match status" value="1"/>
</dbReference>
<dbReference type="Gene3D" id="3.40.718.10">
    <property type="entry name" value="Isopropylmalate Dehydrogenase"/>
    <property type="match status" value="1"/>
</dbReference>
<dbReference type="GO" id="GO:0006633">
    <property type="term" value="P:fatty acid biosynthetic process"/>
    <property type="evidence" value="ECO:0007669"/>
    <property type="project" value="UniProtKB-UniRule"/>
</dbReference>
<organism evidence="12 14">
    <name type="scientific">Photobacterium damsela subsp. piscicida</name>
    <name type="common">Pasteurella piscicida</name>
    <dbReference type="NCBI Taxonomy" id="38294"/>
    <lineage>
        <taxon>Bacteria</taxon>
        <taxon>Pseudomonadati</taxon>
        <taxon>Pseudomonadota</taxon>
        <taxon>Gammaproteobacteria</taxon>
        <taxon>Vibrionales</taxon>
        <taxon>Vibrionaceae</taxon>
        <taxon>Photobacterium</taxon>
    </lineage>
</organism>
<proteinExistence type="inferred from homology"/>
<dbReference type="EC" id="2.3.1.274" evidence="8 10"/>
<dbReference type="PIRSF" id="PIRSF002465">
    <property type="entry name" value="Phsphlp_syn_PlsX"/>
    <property type="match status" value="1"/>
</dbReference>
<dbReference type="EMBL" id="AP018045">
    <property type="protein sequence ID" value="BAX53588.1"/>
    <property type="molecule type" value="Genomic_DNA"/>
</dbReference>
<accession>A0A1V1V443</accession>
<evidence type="ECO:0000256" key="8">
    <source>
        <dbReference type="ARBA" id="ARBA00024069"/>
    </source>
</evidence>
<comment type="similarity">
    <text evidence="10">Belongs to the PlsX family.</text>
</comment>
<evidence type="ECO:0000256" key="4">
    <source>
        <dbReference type="ARBA" id="ARBA00022679"/>
    </source>
</evidence>
<evidence type="ECO:0000313" key="12">
    <source>
        <dbReference type="EMBL" id="QOD57358.1"/>
    </source>
</evidence>
<dbReference type="GO" id="GO:0008654">
    <property type="term" value="P:phospholipid biosynthetic process"/>
    <property type="evidence" value="ECO:0007669"/>
    <property type="project" value="UniProtKB-KW"/>
</dbReference>
<comment type="function">
    <text evidence="10">Catalyzes the reversible formation of acyl-phosphate (acyl-PO(4)) from acyl-[acyl-carrier-protein] (acyl-ACP). This enzyme utilizes acyl-ACP as fatty acyl donor, but not acyl-CoA.</text>
</comment>
<name>A0A1V1V443_PHODP</name>
<gene>
    <name evidence="10 12" type="primary">plsX</name>
    <name evidence="12" type="ORF">IC627_05170</name>
    <name evidence="11" type="ORF">PDPUS_1_02214</name>
</gene>
<evidence type="ECO:0000256" key="5">
    <source>
        <dbReference type="ARBA" id="ARBA00023098"/>
    </source>
</evidence>
<reference evidence="13" key="2">
    <citation type="submission" date="2017-05" db="EMBL/GenBank/DDBJ databases">
        <title>Whole genome sequence of fish pathogenic bacteria, Photobacterium damselae subsp. piscicida, strain 91-197, isolated from hybrid striped bass (Morone sp.) in USA.</title>
        <authorList>
            <person name="Teru Y."/>
            <person name="Hikima J."/>
            <person name="Kono T."/>
            <person name="Sakai M."/>
            <person name="Takano T."/>
            <person name="Hawke J.P."/>
            <person name="Takeyama H."/>
            <person name="Aoki T."/>
        </authorList>
    </citation>
    <scope>NUCLEOTIDE SEQUENCE [LARGE SCALE GENOMIC DNA]</scope>
    <source>
        <strain evidence="13">91-197</strain>
    </source>
</reference>
<evidence type="ECO:0000256" key="10">
    <source>
        <dbReference type="HAMAP-Rule" id="MF_00019"/>
    </source>
</evidence>
<evidence type="ECO:0000313" key="14">
    <source>
        <dbReference type="Proteomes" id="UP000516656"/>
    </source>
</evidence>
<keyword evidence="3 10" id="KW-0444">Lipid biosynthesis</keyword>
<keyword evidence="12" id="KW-0012">Acyltransferase</keyword>
<evidence type="ECO:0000313" key="13">
    <source>
        <dbReference type="Proteomes" id="UP000218676"/>
    </source>
</evidence>
<dbReference type="PANTHER" id="PTHR30100:SF1">
    <property type="entry name" value="PHOSPHATE ACYLTRANSFERASE"/>
    <property type="match status" value="1"/>
</dbReference>
<dbReference type="InterPro" id="IPR003664">
    <property type="entry name" value="FA_synthesis"/>
</dbReference>
<comment type="subcellular location">
    <subcellularLocation>
        <location evidence="10">Cytoplasm</location>
    </subcellularLocation>
    <text evidence="10">Associated with the membrane possibly through PlsY.</text>
</comment>
<reference evidence="12 14" key="3">
    <citation type="submission" date="2020-09" db="EMBL/GenBank/DDBJ databases">
        <title>Complete, closed and curated genome sequences of Photobacterium damselae subsp. piscicida isolates from Australia indicate localised evolution and additional plasmid-borne pathogenicity mechanisms.</title>
        <authorList>
            <person name="Baseggio L."/>
            <person name="Silayeva O."/>
            <person name="Buller N."/>
            <person name="Landos M."/>
            <person name="Engelstaedter J."/>
            <person name="Barnes A.C."/>
        </authorList>
    </citation>
    <scope>NUCLEOTIDE SEQUENCE [LARGE SCALE GENOMIC DNA]</scope>
    <source>
        <strain evidence="12 14">AS-16-0540-1</strain>
    </source>
</reference>
<protein>
    <recommendedName>
        <fullName evidence="8 10">Phosphate acyltransferase</fullName>
        <ecNumber evidence="8 10">2.3.1.274</ecNumber>
    </recommendedName>
    <alternativeName>
        <fullName evidence="10">Acyl-ACP phosphotransacylase</fullName>
    </alternativeName>
    <alternativeName>
        <fullName evidence="10">Acyl-[acyl-carrier-protein]--phosphate acyltransferase</fullName>
    </alternativeName>
    <alternativeName>
        <fullName evidence="10">Phosphate-acyl-ACP acyltransferase</fullName>
    </alternativeName>
</protein>
<reference evidence="11" key="1">
    <citation type="journal article" date="2017" name="Genome Announc.">
        <title>Whole-Genome Sequence of Photobacterium damselae subsp. piscicida Strain 91-197, Isolated from Hybrid Striped Bass (Morone sp.) in the United States.</title>
        <authorList>
            <person name="Teru Y."/>
            <person name="Hikima J."/>
            <person name="Kono T."/>
            <person name="Sakai M."/>
            <person name="Takano T."/>
            <person name="Hawke J.P."/>
            <person name="Takeyama H."/>
            <person name="Aoki T."/>
        </authorList>
    </citation>
    <scope>NUCLEOTIDE SEQUENCE</scope>
    <source>
        <strain evidence="11">91-197</strain>
    </source>
</reference>
<dbReference type="RefSeq" id="WP_005298508.1">
    <property type="nucleotide sequence ID" value="NZ_AP018045.1"/>
</dbReference>
<keyword evidence="4 10" id="KW-0808">Transferase</keyword>
<evidence type="ECO:0000256" key="7">
    <source>
        <dbReference type="ARBA" id="ARBA00023264"/>
    </source>
</evidence>
<dbReference type="Proteomes" id="UP000516656">
    <property type="component" value="Chromosome 1"/>
</dbReference>
<keyword evidence="5 10" id="KW-0443">Lipid metabolism</keyword>